<name>A0A1I5NX70_9SPHN</name>
<dbReference type="InterPro" id="IPR036291">
    <property type="entry name" value="NAD(P)-bd_dom_sf"/>
</dbReference>
<dbReference type="RefSeq" id="WP_090481273.1">
    <property type="nucleotide sequence ID" value="NZ_FOWZ01000003.1"/>
</dbReference>
<sequence>MAVSYDTNKPLVLVTGATGNLGQSICAGLESDYTVVGLDRDRASGKRQVIEMDITCESSIREALATIRRDFGSRIAAILHLIAYYDFSGEPDPLYDEVNVKGTRDFLGVLEDFEVDRFIYTSTMLVHRPVVPDDKIDEDTPVDPRWEYPRSKARAEATIRSNTTMPYAILRLAGVYDEQTSVPTLSNQIARIYSRDLQSHLYAGLLDAGQAMLHREDLIDAIRRTIARRGYLPEEVTMLIGEPETLGYDTIQDMLGRLIHGEDVWQTIKIPPPLAKLGSKIQNLSETLIPDALDGGDKPFIQPYMIDMADDHYELDISLARTLLGWEPQHRLGEELPGIVRHLQADPDAWHRINGVAFSGKNRAEER</sequence>
<dbReference type="Proteomes" id="UP000199331">
    <property type="component" value="Unassembled WGS sequence"/>
</dbReference>
<gene>
    <name evidence="2" type="ORF">SAMN04488060_2158</name>
</gene>
<dbReference type="AlphaFoldDB" id="A0A1I5NX70"/>
<dbReference type="SUPFAM" id="SSF51735">
    <property type="entry name" value="NAD(P)-binding Rossmann-fold domains"/>
    <property type="match status" value="1"/>
</dbReference>
<evidence type="ECO:0000259" key="1">
    <source>
        <dbReference type="Pfam" id="PF01370"/>
    </source>
</evidence>
<dbReference type="InterPro" id="IPR001509">
    <property type="entry name" value="Epimerase_deHydtase"/>
</dbReference>
<feature type="domain" description="NAD-dependent epimerase/dehydratase" evidence="1">
    <location>
        <begin position="12"/>
        <end position="228"/>
    </location>
</feature>
<proteinExistence type="predicted"/>
<dbReference type="Gene3D" id="3.40.50.720">
    <property type="entry name" value="NAD(P)-binding Rossmann-like Domain"/>
    <property type="match status" value="1"/>
</dbReference>
<dbReference type="EMBL" id="FOWZ01000003">
    <property type="protein sequence ID" value="SFP26385.1"/>
    <property type="molecule type" value="Genomic_DNA"/>
</dbReference>
<organism evidence="2 3">
    <name type="scientific">Qipengyuania nanhaisediminis</name>
    <dbReference type="NCBI Taxonomy" id="604088"/>
    <lineage>
        <taxon>Bacteria</taxon>
        <taxon>Pseudomonadati</taxon>
        <taxon>Pseudomonadota</taxon>
        <taxon>Alphaproteobacteria</taxon>
        <taxon>Sphingomonadales</taxon>
        <taxon>Erythrobacteraceae</taxon>
        <taxon>Qipengyuania</taxon>
    </lineage>
</organism>
<dbReference type="PANTHER" id="PTHR43245">
    <property type="entry name" value="BIFUNCTIONAL POLYMYXIN RESISTANCE PROTEIN ARNA"/>
    <property type="match status" value="1"/>
</dbReference>
<reference evidence="3" key="1">
    <citation type="submission" date="2016-10" db="EMBL/GenBank/DDBJ databases">
        <authorList>
            <person name="Varghese N."/>
            <person name="Submissions S."/>
        </authorList>
    </citation>
    <scope>NUCLEOTIDE SEQUENCE [LARGE SCALE GENOMIC DNA]</scope>
    <source>
        <strain evidence="3">CGMCC 1.7715</strain>
    </source>
</reference>
<dbReference type="STRING" id="604088.SAMN04488060_2158"/>
<evidence type="ECO:0000313" key="3">
    <source>
        <dbReference type="Proteomes" id="UP000199331"/>
    </source>
</evidence>
<dbReference type="OrthoDB" id="9814124at2"/>
<accession>A0A1I5NX70</accession>
<dbReference type="Pfam" id="PF01370">
    <property type="entry name" value="Epimerase"/>
    <property type="match status" value="1"/>
</dbReference>
<evidence type="ECO:0000313" key="2">
    <source>
        <dbReference type="EMBL" id="SFP26385.1"/>
    </source>
</evidence>
<keyword evidence="3" id="KW-1185">Reference proteome</keyword>
<dbReference type="InterPro" id="IPR050177">
    <property type="entry name" value="Lipid_A_modif_metabolic_enz"/>
</dbReference>
<protein>
    <submittedName>
        <fullName evidence="2">Nucleoside-diphosphate-sugar epimerase</fullName>
    </submittedName>
</protein>